<feature type="region of interest" description="Disordered" evidence="5">
    <location>
        <begin position="78"/>
        <end position="107"/>
    </location>
</feature>
<feature type="domain" description="Lipopolysaccharide assembly protein A" evidence="7">
    <location>
        <begin position="23"/>
        <end position="94"/>
    </location>
</feature>
<feature type="transmembrane region" description="Helical" evidence="6">
    <location>
        <begin position="46"/>
        <end position="68"/>
    </location>
</feature>
<dbReference type="EMBL" id="ONZF01000007">
    <property type="protein sequence ID" value="SPJ25129.1"/>
    <property type="molecule type" value="Genomic_DNA"/>
</dbReference>
<protein>
    <recommendedName>
        <fullName evidence="7">Lipopolysaccharide assembly protein A domain-containing protein</fullName>
    </recommendedName>
</protein>
<name>A0A2R8BYC5_9RHOB</name>
<organism evidence="8 9">
    <name type="scientific">Palleronia abyssalis</name>
    <dbReference type="NCBI Taxonomy" id="1501240"/>
    <lineage>
        <taxon>Bacteria</taxon>
        <taxon>Pseudomonadati</taxon>
        <taxon>Pseudomonadota</taxon>
        <taxon>Alphaproteobacteria</taxon>
        <taxon>Rhodobacterales</taxon>
        <taxon>Roseobacteraceae</taxon>
        <taxon>Palleronia</taxon>
    </lineage>
</organism>
<keyword evidence="4 6" id="KW-0472">Membrane</keyword>
<keyword evidence="2 6" id="KW-0812">Transmembrane</keyword>
<proteinExistence type="predicted"/>
<dbReference type="Proteomes" id="UP000244912">
    <property type="component" value="Unassembled WGS sequence"/>
</dbReference>
<keyword evidence="9" id="KW-1185">Reference proteome</keyword>
<accession>A0A2R8BYC5</accession>
<evidence type="ECO:0000256" key="4">
    <source>
        <dbReference type="ARBA" id="ARBA00023136"/>
    </source>
</evidence>
<evidence type="ECO:0000313" key="9">
    <source>
        <dbReference type="Proteomes" id="UP000244912"/>
    </source>
</evidence>
<reference evidence="8 9" key="1">
    <citation type="submission" date="2018-03" db="EMBL/GenBank/DDBJ databases">
        <authorList>
            <person name="Keele B.F."/>
        </authorList>
    </citation>
    <scope>NUCLEOTIDE SEQUENCE [LARGE SCALE GENOMIC DNA]</scope>
    <source>
        <strain evidence="8 9">CECT 8504</strain>
    </source>
</reference>
<dbReference type="GO" id="GO:0005886">
    <property type="term" value="C:plasma membrane"/>
    <property type="evidence" value="ECO:0007669"/>
    <property type="project" value="InterPro"/>
</dbReference>
<evidence type="ECO:0000256" key="3">
    <source>
        <dbReference type="ARBA" id="ARBA00022989"/>
    </source>
</evidence>
<evidence type="ECO:0000256" key="1">
    <source>
        <dbReference type="ARBA" id="ARBA00022475"/>
    </source>
</evidence>
<dbReference type="Pfam" id="PF06305">
    <property type="entry name" value="LapA_dom"/>
    <property type="match status" value="1"/>
</dbReference>
<dbReference type="AlphaFoldDB" id="A0A2R8BYC5"/>
<keyword evidence="3 6" id="KW-1133">Transmembrane helix</keyword>
<evidence type="ECO:0000256" key="6">
    <source>
        <dbReference type="SAM" id="Phobius"/>
    </source>
</evidence>
<evidence type="ECO:0000256" key="2">
    <source>
        <dbReference type="ARBA" id="ARBA00022692"/>
    </source>
</evidence>
<gene>
    <name evidence="8" type="ORF">PAA8504_02975</name>
</gene>
<keyword evidence="1" id="KW-1003">Cell membrane</keyword>
<sequence length="123" mass="13598">MRVVKFVVLAIVAVLLVAVALANSQPVTLLLLPETMAAFLGLTWSVTLPMFVVILGAVVIGLLIGFLWEFAREHKHRAAARTERRERESLQREVKKMRAEKPGQGDEILALLEDGSVPQKRAS</sequence>
<evidence type="ECO:0000256" key="5">
    <source>
        <dbReference type="SAM" id="MobiDB-lite"/>
    </source>
</evidence>
<evidence type="ECO:0000313" key="8">
    <source>
        <dbReference type="EMBL" id="SPJ25129.1"/>
    </source>
</evidence>
<evidence type="ECO:0000259" key="7">
    <source>
        <dbReference type="Pfam" id="PF06305"/>
    </source>
</evidence>
<feature type="compositionally biased region" description="Basic and acidic residues" evidence="5">
    <location>
        <begin position="80"/>
        <end position="104"/>
    </location>
</feature>
<dbReference type="RefSeq" id="WP_108894933.1">
    <property type="nucleotide sequence ID" value="NZ_ONZF01000007.1"/>
</dbReference>
<dbReference type="InterPro" id="IPR010445">
    <property type="entry name" value="LapA_dom"/>
</dbReference>
<dbReference type="OrthoDB" id="7689797at2"/>